<evidence type="ECO:0000313" key="8">
    <source>
        <dbReference type="Proteomes" id="UP000028302"/>
    </source>
</evidence>
<sequence>MSDCGCHVEASNEDERRILRIALALNATMFVVGITAGLIAQSMGLVADSLDMLADASAYAIGLVAMTRSARFKASAGQLSGSILLLLGLAVLAGVVWRAVMGSEPEGSWMIGIAFVSLAVNTIVLRLLGRFRQSEVHLRATWLFTRVDVIANVAVILSGVLVLVLNNAAPDLVIGTALGLYIIKEAIGIVREAREERKNTLGDQTAHQSPSQ</sequence>
<dbReference type="RefSeq" id="WP_037333461.1">
    <property type="nucleotide sequence ID" value="NZ_APNK01000002.1"/>
</dbReference>
<dbReference type="STRING" id="1304275.C41B8_02312"/>
<evidence type="ECO:0000256" key="2">
    <source>
        <dbReference type="ARBA" id="ARBA00022692"/>
    </source>
</evidence>
<dbReference type="EMBL" id="APNK01000002">
    <property type="protein sequence ID" value="KEZ78926.1"/>
    <property type="molecule type" value="Genomic_DNA"/>
</dbReference>
<dbReference type="GO" id="GO:0006829">
    <property type="term" value="P:zinc ion transport"/>
    <property type="evidence" value="ECO:0007669"/>
    <property type="project" value="UniProtKB-KW"/>
</dbReference>
<feature type="transmembrane region" description="Helical" evidence="5">
    <location>
        <begin position="82"/>
        <end position="101"/>
    </location>
</feature>
<dbReference type="InterPro" id="IPR058533">
    <property type="entry name" value="Cation_efflux_TM"/>
</dbReference>
<evidence type="ECO:0000256" key="3">
    <source>
        <dbReference type="ARBA" id="ARBA00022989"/>
    </source>
</evidence>
<proteinExistence type="predicted"/>
<keyword evidence="2 5" id="KW-0812">Transmembrane</keyword>
<dbReference type="Gene3D" id="1.20.1510.10">
    <property type="entry name" value="Cation efflux protein transmembrane domain"/>
    <property type="match status" value="1"/>
</dbReference>
<feature type="transmembrane region" description="Helical" evidence="5">
    <location>
        <begin position="52"/>
        <end position="70"/>
    </location>
</feature>
<dbReference type="AlphaFoldDB" id="A0A084IQE2"/>
<keyword evidence="8" id="KW-1185">Reference proteome</keyword>
<keyword evidence="3 5" id="KW-1133">Transmembrane helix</keyword>
<name>A0A084IQE2_SALHC</name>
<protein>
    <submittedName>
        <fullName evidence="7">Co/Zn/Cd efflux system component</fullName>
    </submittedName>
</protein>
<dbReference type="eggNOG" id="COG1230">
    <property type="taxonomic scope" value="Bacteria"/>
</dbReference>
<organism evidence="7 8">
    <name type="scientific">Salinisphaera hydrothermalis (strain C41B8)</name>
    <dbReference type="NCBI Taxonomy" id="1304275"/>
    <lineage>
        <taxon>Bacteria</taxon>
        <taxon>Pseudomonadati</taxon>
        <taxon>Pseudomonadota</taxon>
        <taxon>Gammaproteobacteria</taxon>
        <taxon>Salinisphaerales</taxon>
        <taxon>Salinisphaeraceae</taxon>
        <taxon>Salinisphaera</taxon>
    </lineage>
</organism>
<dbReference type="PATRIC" id="fig|1304275.5.peg.469"/>
<feature type="domain" description="Cation efflux protein transmembrane" evidence="6">
    <location>
        <begin position="20"/>
        <end position="194"/>
    </location>
</feature>
<dbReference type="Pfam" id="PF01545">
    <property type="entry name" value="Cation_efflux"/>
    <property type="match status" value="1"/>
</dbReference>
<dbReference type="OrthoDB" id="9799649at2"/>
<feature type="transmembrane region" description="Helical" evidence="5">
    <location>
        <begin position="172"/>
        <end position="190"/>
    </location>
</feature>
<evidence type="ECO:0000256" key="1">
    <source>
        <dbReference type="ARBA" id="ARBA00004141"/>
    </source>
</evidence>
<feature type="transmembrane region" description="Helical" evidence="5">
    <location>
        <begin position="149"/>
        <end position="166"/>
    </location>
</feature>
<dbReference type="InterPro" id="IPR027469">
    <property type="entry name" value="Cation_efflux_TMD_sf"/>
</dbReference>
<dbReference type="GO" id="GO:0016020">
    <property type="term" value="C:membrane"/>
    <property type="evidence" value="ECO:0007669"/>
    <property type="project" value="UniProtKB-SubCell"/>
</dbReference>
<feature type="transmembrane region" description="Helical" evidence="5">
    <location>
        <begin position="21"/>
        <end position="40"/>
    </location>
</feature>
<dbReference type="SUPFAM" id="SSF161111">
    <property type="entry name" value="Cation efflux protein transmembrane domain-like"/>
    <property type="match status" value="1"/>
</dbReference>
<feature type="transmembrane region" description="Helical" evidence="5">
    <location>
        <begin position="107"/>
        <end position="128"/>
    </location>
</feature>
<comment type="subcellular location">
    <subcellularLocation>
        <location evidence="1">Membrane</location>
        <topology evidence="1">Multi-pass membrane protein</topology>
    </subcellularLocation>
</comment>
<dbReference type="Proteomes" id="UP000028302">
    <property type="component" value="Unassembled WGS sequence"/>
</dbReference>
<evidence type="ECO:0000313" key="7">
    <source>
        <dbReference type="EMBL" id="KEZ78926.1"/>
    </source>
</evidence>
<evidence type="ECO:0000259" key="6">
    <source>
        <dbReference type="Pfam" id="PF01545"/>
    </source>
</evidence>
<keyword evidence="4 5" id="KW-0472">Membrane</keyword>
<dbReference type="GO" id="GO:0008324">
    <property type="term" value="F:monoatomic cation transmembrane transporter activity"/>
    <property type="evidence" value="ECO:0007669"/>
    <property type="project" value="InterPro"/>
</dbReference>
<gene>
    <name evidence="7" type="ORF">C41B8_02312</name>
</gene>
<evidence type="ECO:0000256" key="4">
    <source>
        <dbReference type="ARBA" id="ARBA00023136"/>
    </source>
</evidence>
<evidence type="ECO:0000256" key="5">
    <source>
        <dbReference type="SAM" id="Phobius"/>
    </source>
</evidence>
<accession>A0A084IQE2</accession>
<comment type="caution">
    <text evidence="7">The sequence shown here is derived from an EMBL/GenBank/DDBJ whole genome shotgun (WGS) entry which is preliminary data.</text>
</comment>
<reference evidence="7 8" key="1">
    <citation type="submission" date="2013-03" db="EMBL/GenBank/DDBJ databases">
        <title>Salinisphaera hydrothermalis C41B8 Genome Sequencing.</title>
        <authorList>
            <person name="Li C."/>
            <person name="Lai Q."/>
            <person name="Shao Z."/>
        </authorList>
    </citation>
    <scope>NUCLEOTIDE SEQUENCE [LARGE SCALE GENOMIC DNA]</scope>
    <source>
        <strain evidence="7 8">C41B8</strain>
    </source>
</reference>